<evidence type="ECO:0000256" key="1">
    <source>
        <dbReference type="SAM" id="Phobius"/>
    </source>
</evidence>
<dbReference type="EMBL" id="CAJJDP010000091">
    <property type="protein sequence ID" value="CAD8188430.1"/>
    <property type="molecule type" value="Genomic_DNA"/>
</dbReference>
<keyword evidence="3" id="KW-1185">Reference proteome</keyword>
<evidence type="ECO:0000313" key="3">
    <source>
        <dbReference type="Proteomes" id="UP000683925"/>
    </source>
</evidence>
<sequence>MPTRLKYDPLYSQSFHYSFFIWQCNLLELLIYLFQPKIEKEIHLKFRSIDLFMLLSTIYQYNTVLYQSYLKFLMFYINYLLYLQLKLDNSEFEQNIKHSQIKNQHVSLNIFLNFTGKQIMLFFQSPNILIQFKWYFLRFIIKSMVAYHNHKKLGNYVFFGYELKKQVCLNLIQLQRIINGTIIFNRQTLPSK</sequence>
<feature type="transmembrane region" description="Helical" evidence="1">
    <location>
        <begin position="15"/>
        <end position="34"/>
    </location>
</feature>
<comment type="caution">
    <text evidence="2">The sequence shown here is derived from an EMBL/GenBank/DDBJ whole genome shotgun (WGS) entry which is preliminary data.</text>
</comment>
<protein>
    <recommendedName>
        <fullName evidence="4">Transmembrane protein</fullName>
    </recommendedName>
</protein>
<evidence type="ECO:0008006" key="4">
    <source>
        <dbReference type="Google" id="ProtNLM"/>
    </source>
</evidence>
<gene>
    <name evidence="2" type="ORF">POCTA_138.1.T0920205</name>
</gene>
<reference evidence="2" key="1">
    <citation type="submission" date="2021-01" db="EMBL/GenBank/DDBJ databases">
        <authorList>
            <consortium name="Genoscope - CEA"/>
            <person name="William W."/>
        </authorList>
    </citation>
    <scope>NUCLEOTIDE SEQUENCE</scope>
</reference>
<dbReference type="Proteomes" id="UP000683925">
    <property type="component" value="Unassembled WGS sequence"/>
</dbReference>
<name>A0A8S1WIH3_PAROT</name>
<keyword evidence="1" id="KW-0812">Transmembrane</keyword>
<keyword evidence="1" id="KW-1133">Transmembrane helix</keyword>
<keyword evidence="1" id="KW-0472">Membrane</keyword>
<accession>A0A8S1WIH3</accession>
<organism evidence="2 3">
    <name type="scientific">Paramecium octaurelia</name>
    <dbReference type="NCBI Taxonomy" id="43137"/>
    <lineage>
        <taxon>Eukaryota</taxon>
        <taxon>Sar</taxon>
        <taxon>Alveolata</taxon>
        <taxon>Ciliophora</taxon>
        <taxon>Intramacronucleata</taxon>
        <taxon>Oligohymenophorea</taxon>
        <taxon>Peniculida</taxon>
        <taxon>Parameciidae</taxon>
        <taxon>Paramecium</taxon>
    </lineage>
</organism>
<dbReference type="OrthoDB" id="10596551at2759"/>
<proteinExistence type="predicted"/>
<dbReference type="AlphaFoldDB" id="A0A8S1WIH3"/>
<evidence type="ECO:0000313" key="2">
    <source>
        <dbReference type="EMBL" id="CAD8188430.1"/>
    </source>
</evidence>